<dbReference type="InterPro" id="IPR050487">
    <property type="entry name" value="FtsQ_DivIB"/>
</dbReference>
<feature type="region of interest" description="Disordered" evidence="8">
    <location>
        <begin position="1"/>
        <end position="111"/>
    </location>
</feature>
<keyword evidence="7" id="KW-0131">Cell cycle</keyword>
<dbReference type="Proteomes" id="UP000469943">
    <property type="component" value="Unassembled WGS sequence"/>
</dbReference>
<keyword evidence="2" id="KW-1003">Cell membrane</keyword>
<feature type="compositionally biased region" description="Basic residues" evidence="8">
    <location>
        <begin position="42"/>
        <end position="53"/>
    </location>
</feature>
<organism evidence="11 14">
    <name type="scientific">Bifidobacterium ramosum</name>
    <dbReference type="NCBI Taxonomy" id="1798158"/>
    <lineage>
        <taxon>Bacteria</taxon>
        <taxon>Bacillati</taxon>
        <taxon>Actinomycetota</taxon>
        <taxon>Actinomycetes</taxon>
        <taxon>Bifidobacteriales</taxon>
        <taxon>Bifidobacteriaceae</taxon>
        <taxon>Bifidobacterium</taxon>
    </lineage>
</organism>
<dbReference type="GO" id="GO:0016874">
    <property type="term" value="F:ligase activity"/>
    <property type="evidence" value="ECO:0007669"/>
    <property type="project" value="UniProtKB-KW"/>
</dbReference>
<dbReference type="Proteomes" id="UP000482084">
    <property type="component" value="Unassembled WGS sequence"/>
</dbReference>
<gene>
    <name evidence="11" type="ORF">DSM100688_0152</name>
    <name evidence="12" type="ORF">GFD24_00780</name>
</gene>
<dbReference type="EMBL" id="WBSM01000001">
    <property type="protein sequence ID" value="KAB8289074.1"/>
    <property type="molecule type" value="Genomic_DNA"/>
</dbReference>
<evidence type="ECO:0000256" key="3">
    <source>
        <dbReference type="ARBA" id="ARBA00022618"/>
    </source>
</evidence>
<evidence type="ECO:0000256" key="6">
    <source>
        <dbReference type="ARBA" id="ARBA00023136"/>
    </source>
</evidence>
<dbReference type="GO" id="GO:0051301">
    <property type="term" value="P:cell division"/>
    <property type="evidence" value="ECO:0007669"/>
    <property type="project" value="UniProtKB-KW"/>
</dbReference>
<keyword evidence="6 9" id="KW-0472">Membrane</keyword>
<reference evidence="11 14" key="2">
    <citation type="submission" date="2019-10" db="EMBL/GenBank/DDBJ databases">
        <title>Characterization of the phylogenetic diversity of two novel species belonging to the genus Bifidobacterium: Bifidobacterium cebidarum sp. nov. and Bifidobacterium leontopitheci sp. nov.</title>
        <authorList>
            <person name="Lugli G.A."/>
            <person name="Duranti S."/>
            <person name="Milani C."/>
            <person name="Turroni F."/>
            <person name="Ventura M."/>
        </authorList>
    </citation>
    <scope>NUCLEOTIDE SEQUENCE [LARGE SCALE GENOMIC DNA]</scope>
    <source>
        <strain evidence="11 14">DSM 100688</strain>
    </source>
</reference>
<reference evidence="12 13" key="1">
    <citation type="submission" date="2019-10" db="EMBL/GenBank/DDBJ databases">
        <title>Bifidobacterium from non-human primates.</title>
        <authorList>
            <person name="Modesto M."/>
        </authorList>
    </citation>
    <scope>NUCLEOTIDE SEQUENCE [LARGE SCALE GENOMIC DNA]</scope>
    <source>
        <strain evidence="12 13">TREM</strain>
    </source>
</reference>
<keyword evidence="11" id="KW-0436">Ligase</keyword>
<dbReference type="InterPro" id="IPR013685">
    <property type="entry name" value="POTRA_FtsQ_type"/>
</dbReference>
<dbReference type="PANTHER" id="PTHR37820:SF1">
    <property type="entry name" value="CELL DIVISION PROTEIN FTSQ"/>
    <property type="match status" value="1"/>
</dbReference>
<feature type="domain" description="POTRA" evidence="10">
    <location>
        <begin position="192"/>
        <end position="263"/>
    </location>
</feature>
<dbReference type="GO" id="GO:0005886">
    <property type="term" value="C:plasma membrane"/>
    <property type="evidence" value="ECO:0007669"/>
    <property type="project" value="TreeGrafter"/>
</dbReference>
<proteinExistence type="predicted"/>
<dbReference type="OrthoDB" id="3238713at2"/>
<dbReference type="RefSeq" id="WP_152357274.1">
    <property type="nucleotide sequence ID" value="NZ_WBSM01000001.1"/>
</dbReference>
<evidence type="ECO:0000313" key="11">
    <source>
        <dbReference type="EMBL" id="KAB8289074.1"/>
    </source>
</evidence>
<name>A0A6L4X2R2_9BIFI</name>
<evidence type="ECO:0000313" key="13">
    <source>
        <dbReference type="Proteomes" id="UP000469943"/>
    </source>
</evidence>
<dbReference type="Pfam" id="PF08478">
    <property type="entry name" value="POTRA_1"/>
    <property type="match status" value="1"/>
</dbReference>
<feature type="transmembrane region" description="Helical" evidence="9">
    <location>
        <begin position="165"/>
        <end position="187"/>
    </location>
</feature>
<sequence length="396" mass="41386">MGRRIVSSSDEPHGGSHDVAREVASHDVRRADGASGADGTRRTRTSRSSRTARSRTASGTAGAAGPSSGDDTTIAERQRSHTARTVSSAGERAGARHGGNDRTGARRNGTAIREGFVDARRMPSEDVVSKTLRETAGTLGIPTRPKVVDFSARLKEHRRANARIIAVRVAAGVAALGVAVALIWLLFFSTVFRLETANISVSGGNEWVSRSQILAIADKQSGKSLLLVSSHDVVAQLTNIPGVTEASVSKRFPDGLSVSVKAQQPAAMLKDSGSQMVAVDSKARVLNKVGGASTDGIPVIQVRNVDSALGSAAVKEALTILGSLPDSMRASITKVTAATQDSITTELNGGEHVVVWGDSSDLELKQAIVDKILGDPKVIGDKTQVDVSAPSRPIIK</sequence>
<dbReference type="PROSITE" id="PS51779">
    <property type="entry name" value="POTRA"/>
    <property type="match status" value="1"/>
</dbReference>
<accession>A0A6L4X2R2</accession>
<evidence type="ECO:0000256" key="2">
    <source>
        <dbReference type="ARBA" id="ARBA00022475"/>
    </source>
</evidence>
<evidence type="ECO:0000313" key="12">
    <source>
        <dbReference type="EMBL" id="NEG70787.1"/>
    </source>
</evidence>
<protein>
    <submittedName>
        <fullName evidence="12">FtsQ-type POTRA domain-containing protein</fullName>
    </submittedName>
    <submittedName>
        <fullName evidence="11">UDP-N-acetylmuramate--L-alanine ligase</fullName>
    </submittedName>
</protein>
<evidence type="ECO:0000259" key="10">
    <source>
        <dbReference type="PROSITE" id="PS51779"/>
    </source>
</evidence>
<dbReference type="PANTHER" id="PTHR37820">
    <property type="entry name" value="CELL DIVISION PROTEIN DIVIB"/>
    <property type="match status" value="1"/>
</dbReference>
<keyword evidence="5 9" id="KW-1133">Transmembrane helix</keyword>
<dbReference type="EMBL" id="WHZX01000001">
    <property type="protein sequence ID" value="NEG70787.1"/>
    <property type="molecule type" value="Genomic_DNA"/>
</dbReference>
<evidence type="ECO:0000256" key="5">
    <source>
        <dbReference type="ARBA" id="ARBA00022989"/>
    </source>
</evidence>
<comment type="caution">
    <text evidence="11">The sequence shown here is derived from an EMBL/GenBank/DDBJ whole genome shotgun (WGS) entry which is preliminary data.</text>
</comment>
<evidence type="ECO:0000313" key="14">
    <source>
        <dbReference type="Proteomes" id="UP000482084"/>
    </source>
</evidence>
<feature type="compositionally biased region" description="Low complexity" evidence="8">
    <location>
        <begin position="54"/>
        <end position="72"/>
    </location>
</feature>
<dbReference type="InterPro" id="IPR034746">
    <property type="entry name" value="POTRA"/>
</dbReference>
<keyword evidence="14" id="KW-1185">Reference proteome</keyword>
<feature type="compositionally biased region" description="Basic and acidic residues" evidence="8">
    <location>
        <begin position="10"/>
        <end position="32"/>
    </location>
</feature>
<evidence type="ECO:0000256" key="8">
    <source>
        <dbReference type="SAM" id="MobiDB-lite"/>
    </source>
</evidence>
<evidence type="ECO:0000256" key="9">
    <source>
        <dbReference type="SAM" id="Phobius"/>
    </source>
</evidence>
<evidence type="ECO:0000256" key="4">
    <source>
        <dbReference type="ARBA" id="ARBA00022692"/>
    </source>
</evidence>
<comment type="subcellular location">
    <subcellularLocation>
        <location evidence="1">Membrane</location>
    </subcellularLocation>
</comment>
<evidence type="ECO:0000256" key="7">
    <source>
        <dbReference type="ARBA" id="ARBA00023306"/>
    </source>
</evidence>
<dbReference type="AlphaFoldDB" id="A0A6L4X2R2"/>
<keyword evidence="4 9" id="KW-0812">Transmembrane</keyword>
<evidence type="ECO:0000256" key="1">
    <source>
        <dbReference type="ARBA" id="ARBA00004370"/>
    </source>
</evidence>
<keyword evidence="3" id="KW-0132">Cell division</keyword>
<dbReference type="Gene3D" id="3.10.20.310">
    <property type="entry name" value="membrane protein fhac"/>
    <property type="match status" value="1"/>
</dbReference>